<reference evidence="1 4" key="2">
    <citation type="submission" date="2015-02" db="EMBL/GenBank/DDBJ databases">
        <title>Physiological reanalysis, assessment of diazotrophy, and genome sequences of multiple isolates of Streptomyces thermoautotrophicus.</title>
        <authorList>
            <person name="MacKellar D.C."/>
            <person name="Lieber L."/>
            <person name="Norman J."/>
            <person name="Bolger A."/>
            <person name="Tobin C."/>
            <person name="Murray J.W."/>
            <person name="Prell J."/>
        </authorList>
    </citation>
    <scope>NUCLEOTIDE SEQUENCE [LARGE SCALE GENOMIC DNA]</scope>
    <source>
        <strain evidence="1 4">UBT1</strain>
    </source>
</reference>
<dbReference type="OrthoDB" id="3217739at2"/>
<sequence>MPCFRCGARQTDPVRGVSAWRRGVRAGTQVLICPDCQQAYDWTRDLDRCVSCGSTALVRILGETQCRSCGAVDVVVPVPPGVGTAPRGVAGSMVPGLAEDVQAALERVLRRQPGRRV</sequence>
<name>A0A132MQQ6_9ACTN</name>
<organism evidence="1 4">
    <name type="scientific">Carbonactinospora thermoautotrophica</name>
    <dbReference type="NCBI Taxonomy" id="1469144"/>
    <lineage>
        <taxon>Bacteria</taxon>
        <taxon>Bacillati</taxon>
        <taxon>Actinomycetota</taxon>
        <taxon>Actinomycetes</taxon>
        <taxon>Kitasatosporales</taxon>
        <taxon>Carbonactinosporaceae</taxon>
        <taxon>Carbonactinospora</taxon>
    </lineage>
</organism>
<proteinExistence type="predicted"/>
<dbReference type="EMBL" id="JYIJ01000018">
    <property type="protein sequence ID" value="KWX00173.1"/>
    <property type="molecule type" value="Genomic_DNA"/>
</dbReference>
<evidence type="ECO:0000313" key="3">
    <source>
        <dbReference type="Proteomes" id="UP000070598"/>
    </source>
</evidence>
<comment type="caution">
    <text evidence="1">The sequence shown here is derived from an EMBL/GenBank/DDBJ whole genome shotgun (WGS) entry which is preliminary data.</text>
</comment>
<reference evidence="3" key="1">
    <citation type="submission" date="2015-02" db="EMBL/GenBank/DDBJ databases">
        <title>Physiological reanalysis, assessment of diazotrophy, and genome sequences of multiple isolates of Streptomyces thermoautotrophicus.</title>
        <authorList>
            <person name="MacKellar D.C."/>
            <person name="Lieber L."/>
            <person name="Norman J."/>
            <person name="Bolger A."/>
            <person name="Tobin C."/>
            <person name="Murray J.W."/>
            <person name="Friesen M."/>
            <person name="Prell J."/>
        </authorList>
    </citation>
    <scope>NUCLEOTIDE SEQUENCE [LARGE SCALE GENOMIC DNA]</scope>
    <source>
        <strain evidence="3">UBT1</strain>
    </source>
</reference>
<dbReference type="Proteomes" id="UP000070598">
    <property type="component" value="Unassembled WGS sequence"/>
</dbReference>
<dbReference type="RefSeq" id="WP_066888556.1">
    <property type="nucleotide sequence ID" value="NZ_JYIK01000941.1"/>
</dbReference>
<gene>
    <name evidence="1" type="ORF">TH66_14815</name>
    <name evidence="2" type="ORF">TR74_13510</name>
</gene>
<dbReference type="PATRIC" id="fig|1469144.8.peg.1970"/>
<dbReference type="AlphaFoldDB" id="A0A132MQQ6"/>
<evidence type="ECO:0000313" key="1">
    <source>
        <dbReference type="EMBL" id="KWX00173.1"/>
    </source>
</evidence>
<dbReference type="EMBL" id="JYIK01000941">
    <property type="protein sequence ID" value="KWX08770.1"/>
    <property type="molecule type" value="Genomic_DNA"/>
</dbReference>
<evidence type="ECO:0000313" key="4">
    <source>
        <dbReference type="Proteomes" id="UP000070659"/>
    </source>
</evidence>
<dbReference type="Proteomes" id="UP000070659">
    <property type="component" value="Unassembled WGS sequence"/>
</dbReference>
<accession>A0A132MQQ6</accession>
<evidence type="ECO:0000313" key="2">
    <source>
        <dbReference type="EMBL" id="KWX08770.1"/>
    </source>
</evidence>
<protein>
    <submittedName>
        <fullName evidence="1">Uncharacterized protein</fullName>
    </submittedName>
</protein>